<name>A0A0K9NNW9_ZOSMR</name>
<keyword evidence="3" id="KW-0712">Selenocysteine</keyword>
<evidence type="ECO:0000256" key="1">
    <source>
        <dbReference type="ARBA" id="ARBA00004167"/>
    </source>
</evidence>
<sequence>MPVIEGGVLKSRRSLWKLSTFSHYFWVVAYLIRAFFLTLFSMESSDAYKANGGYKKWDGGPGGGGHGRGPYGGGPRPRRPRGMSDLQSDHSAPPACGSCCG</sequence>
<dbReference type="GO" id="GO:0005789">
    <property type="term" value="C:endoplasmic reticulum membrane"/>
    <property type="evidence" value="ECO:0000318"/>
    <property type="project" value="GO_Central"/>
</dbReference>
<feature type="transmembrane region" description="Helical" evidence="7">
    <location>
        <begin position="21"/>
        <end position="40"/>
    </location>
</feature>
<dbReference type="OMA" id="PLWRIST"/>
<dbReference type="PANTHER" id="PTHR16875:SF0">
    <property type="entry name" value="SELENOPROTEIN K"/>
    <property type="match status" value="1"/>
</dbReference>
<evidence type="ECO:0000256" key="3">
    <source>
        <dbReference type="ARBA" id="ARBA00022933"/>
    </source>
</evidence>
<dbReference type="Pfam" id="PF10961">
    <property type="entry name" value="SelK_SelG"/>
    <property type="match status" value="1"/>
</dbReference>
<dbReference type="GO" id="GO:0005794">
    <property type="term" value="C:Golgi apparatus"/>
    <property type="evidence" value="ECO:0000318"/>
    <property type="project" value="GO_Central"/>
</dbReference>
<evidence type="ECO:0000313" key="8">
    <source>
        <dbReference type="EMBL" id="KMZ57772.1"/>
    </source>
</evidence>
<keyword evidence="5 7" id="KW-0472">Membrane</keyword>
<evidence type="ECO:0000256" key="5">
    <source>
        <dbReference type="ARBA" id="ARBA00023136"/>
    </source>
</evidence>
<dbReference type="Proteomes" id="UP000036987">
    <property type="component" value="Unassembled WGS sequence"/>
</dbReference>
<feature type="compositionally biased region" description="Gly residues" evidence="6">
    <location>
        <begin position="59"/>
        <end position="75"/>
    </location>
</feature>
<evidence type="ECO:0000256" key="7">
    <source>
        <dbReference type="SAM" id="Phobius"/>
    </source>
</evidence>
<dbReference type="InterPro" id="IPR024491">
    <property type="entry name" value="Se_SelK/SelG"/>
</dbReference>
<evidence type="ECO:0000256" key="4">
    <source>
        <dbReference type="ARBA" id="ARBA00022989"/>
    </source>
</evidence>
<proteinExistence type="predicted"/>
<dbReference type="STRING" id="29655.A0A0K9NNW9"/>
<comment type="subcellular location">
    <subcellularLocation>
        <location evidence="1">Membrane</location>
        <topology evidence="1">Single-pass membrane protein</topology>
    </subcellularLocation>
</comment>
<protein>
    <recommendedName>
        <fullName evidence="10">Glycine-rich protein</fullName>
    </recommendedName>
</protein>
<organism evidence="8 9">
    <name type="scientific">Zostera marina</name>
    <name type="common">Eelgrass</name>
    <dbReference type="NCBI Taxonomy" id="29655"/>
    <lineage>
        <taxon>Eukaryota</taxon>
        <taxon>Viridiplantae</taxon>
        <taxon>Streptophyta</taxon>
        <taxon>Embryophyta</taxon>
        <taxon>Tracheophyta</taxon>
        <taxon>Spermatophyta</taxon>
        <taxon>Magnoliopsida</taxon>
        <taxon>Liliopsida</taxon>
        <taxon>Zosteraceae</taxon>
        <taxon>Zostera</taxon>
    </lineage>
</organism>
<keyword evidence="2 7" id="KW-0812">Transmembrane</keyword>
<reference evidence="9" key="1">
    <citation type="journal article" date="2016" name="Nature">
        <title>The genome of the seagrass Zostera marina reveals angiosperm adaptation to the sea.</title>
        <authorList>
            <person name="Olsen J.L."/>
            <person name="Rouze P."/>
            <person name="Verhelst B."/>
            <person name="Lin Y.-C."/>
            <person name="Bayer T."/>
            <person name="Collen J."/>
            <person name="Dattolo E."/>
            <person name="De Paoli E."/>
            <person name="Dittami S."/>
            <person name="Maumus F."/>
            <person name="Michel G."/>
            <person name="Kersting A."/>
            <person name="Lauritano C."/>
            <person name="Lohaus R."/>
            <person name="Toepel M."/>
            <person name="Tonon T."/>
            <person name="Vanneste K."/>
            <person name="Amirebrahimi M."/>
            <person name="Brakel J."/>
            <person name="Bostroem C."/>
            <person name="Chovatia M."/>
            <person name="Grimwood J."/>
            <person name="Jenkins J.W."/>
            <person name="Jueterbock A."/>
            <person name="Mraz A."/>
            <person name="Stam W.T."/>
            <person name="Tice H."/>
            <person name="Bornberg-Bauer E."/>
            <person name="Green P.J."/>
            <person name="Pearson G.A."/>
            <person name="Procaccini G."/>
            <person name="Duarte C.M."/>
            <person name="Schmutz J."/>
            <person name="Reusch T.B.H."/>
            <person name="Van de Peer Y."/>
        </authorList>
    </citation>
    <scope>NUCLEOTIDE SEQUENCE [LARGE SCALE GENOMIC DNA]</scope>
    <source>
        <strain evidence="9">cv. Finnish</strain>
    </source>
</reference>
<keyword evidence="9" id="KW-1185">Reference proteome</keyword>
<gene>
    <name evidence="8" type="ORF">ZOSMA_82G00880</name>
</gene>
<dbReference type="EMBL" id="LFYR01002027">
    <property type="protein sequence ID" value="KMZ57772.1"/>
    <property type="molecule type" value="Genomic_DNA"/>
</dbReference>
<evidence type="ECO:0000256" key="2">
    <source>
        <dbReference type="ARBA" id="ARBA00022692"/>
    </source>
</evidence>
<evidence type="ECO:0000313" key="9">
    <source>
        <dbReference type="Proteomes" id="UP000036987"/>
    </source>
</evidence>
<dbReference type="OrthoDB" id="167295at2759"/>
<feature type="region of interest" description="Disordered" evidence="6">
    <location>
        <begin position="54"/>
        <end position="101"/>
    </location>
</feature>
<accession>A0A0K9NNW9</accession>
<dbReference type="PANTHER" id="PTHR16875">
    <property type="entry name" value="SELENOPROTEIN K"/>
    <property type="match status" value="1"/>
</dbReference>
<dbReference type="AlphaFoldDB" id="A0A0K9NNW9"/>
<dbReference type="GO" id="GO:0006816">
    <property type="term" value="P:calcium ion transport"/>
    <property type="evidence" value="ECO:0000318"/>
    <property type="project" value="GO_Central"/>
</dbReference>
<keyword evidence="4 7" id="KW-1133">Transmembrane helix</keyword>
<dbReference type="GO" id="GO:0032469">
    <property type="term" value="P:endoplasmic reticulum calcium ion homeostasis"/>
    <property type="evidence" value="ECO:0000318"/>
    <property type="project" value="GO_Central"/>
</dbReference>
<comment type="caution">
    <text evidence="8">The sequence shown here is derived from an EMBL/GenBank/DDBJ whole genome shotgun (WGS) entry which is preliminary data.</text>
</comment>
<evidence type="ECO:0008006" key="10">
    <source>
        <dbReference type="Google" id="ProtNLM"/>
    </source>
</evidence>
<evidence type="ECO:0000256" key="6">
    <source>
        <dbReference type="SAM" id="MobiDB-lite"/>
    </source>
</evidence>